<dbReference type="Proteomes" id="UP000383932">
    <property type="component" value="Unassembled WGS sequence"/>
</dbReference>
<keyword evidence="5 9" id="KW-0418">Kinase</keyword>
<evidence type="ECO:0000313" key="9">
    <source>
        <dbReference type="EMBL" id="KAB5595187.1"/>
    </source>
</evidence>
<keyword evidence="10" id="KW-1185">Reference proteome</keyword>
<dbReference type="Pfam" id="PF00069">
    <property type="entry name" value="Pkinase"/>
    <property type="match status" value="1"/>
</dbReference>
<comment type="caution">
    <text evidence="9">The sequence shown here is derived from an EMBL/GenBank/DDBJ whole genome shotgun (WGS) entry which is preliminary data.</text>
</comment>
<feature type="domain" description="Protein kinase" evidence="8">
    <location>
        <begin position="471"/>
        <end position="856"/>
    </location>
</feature>
<protein>
    <submittedName>
        <fullName evidence="9">Serine/threonine-protein kinase</fullName>
    </submittedName>
</protein>
<dbReference type="InterPro" id="IPR000719">
    <property type="entry name" value="Prot_kinase_dom"/>
</dbReference>
<feature type="compositionally biased region" description="Basic and acidic residues" evidence="7">
    <location>
        <begin position="250"/>
        <end position="275"/>
    </location>
</feature>
<dbReference type="GO" id="GO:0005524">
    <property type="term" value="F:ATP binding"/>
    <property type="evidence" value="ECO:0007669"/>
    <property type="project" value="UniProtKB-KW"/>
</dbReference>
<dbReference type="InterPro" id="IPR011009">
    <property type="entry name" value="Kinase-like_dom_sf"/>
</dbReference>
<dbReference type="GO" id="GO:0005737">
    <property type="term" value="C:cytoplasm"/>
    <property type="evidence" value="ECO:0007669"/>
    <property type="project" value="TreeGrafter"/>
</dbReference>
<evidence type="ECO:0000313" key="10">
    <source>
        <dbReference type="Proteomes" id="UP000383932"/>
    </source>
</evidence>
<dbReference type="OrthoDB" id="289250at2759"/>
<dbReference type="Gene3D" id="1.10.510.10">
    <property type="entry name" value="Transferase(Phosphotransferase) domain 1"/>
    <property type="match status" value="1"/>
</dbReference>
<gene>
    <name evidence="9" type="ORF">CTheo_1265</name>
</gene>
<dbReference type="GO" id="GO:0035556">
    <property type="term" value="P:intracellular signal transduction"/>
    <property type="evidence" value="ECO:0007669"/>
    <property type="project" value="TreeGrafter"/>
</dbReference>
<feature type="region of interest" description="Disordered" evidence="7">
    <location>
        <begin position="23"/>
        <end position="44"/>
    </location>
</feature>
<evidence type="ECO:0000256" key="1">
    <source>
        <dbReference type="ARBA" id="ARBA00010791"/>
    </source>
</evidence>
<feature type="region of interest" description="Disordered" evidence="7">
    <location>
        <begin position="571"/>
        <end position="590"/>
    </location>
</feature>
<evidence type="ECO:0000259" key="8">
    <source>
        <dbReference type="PROSITE" id="PS50011"/>
    </source>
</evidence>
<feature type="region of interest" description="Disordered" evidence="7">
    <location>
        <begin position="86"/>
        <end position="122"/>
    </location>
</feature>
<feature type="compositionally biased region" description="Basic and acidic residues" evidence="7">
    <location>
        <begin position="428"/>
        <end position="443"/>
    </location>
</feature>
<evidence type="ECO:0000256" key="2">
    <source>
        <dbReference type="ARBA" id="ARBA00022527"/>
    </source>
</evidence>
<dbReference type="EMBL" id="SSOP01000011">
    <property type="protein sequence ID" value="KAB5595187.1"/>
    <property type="molecule type" value="Genomic_DNA"/>
</dbReference>
<evidence type="ECO:0000256" key="6">
    <source>
        <dbReference type="ARBA" id="ARBA00022840"/>
    </source>
</evidence>
<keyword evidence="3" id="KW-0808">Transferase</keyword>
<sequence length="914" mass="97470">MDHPTSLKLDVANLSPIDLPIPRSLHRLPTPGPCRTKNSTGSLGSEVSMLALSPDQTEHSMAGTGSATVQNSPKTAKLAIELGGRLAPPSTHISPLPSPTGVSEYGRHGSPTESTGSPHSTASRTSAFFTAFATSPTPAPPAPLVKSKSISRLQARSSTISSASAPINTSETSDFAFNSGMGGANVNRSASDSRSRRPTANDSFFSQSAATLTPEPPPSLSRRPSARSQYHRRPVTPDRDATLDGQASPDRTRLPPRERMFPSRSSIDKLKRDQWEDATAGSAMDPWPAYGSPPGASLNGFGSFGSWESARWGGSQASTGWSGGSSRGVSPARPETRAFVDLDDPHPDVLDGDGGGAESKPRLSLDEGSGVKDVKSGLSTLVTSLTADWRALASENTPRVNTASLPTPISLGPVKKPVRTANAAGSGPRHENTHSHLAREHSHLHPSNSAIPRPPSPRANTLLCDAEDVKLRLIRPLGVGAFSCVWLAEDEQGSLAAGGDRRAHSTSEAKRRRDRRMHGLRPSAGNPRANGEKVNGDGGIIETNGTGEKETKKGIGLLAAELARGRDIERTQSPLLIEPSPVSASEPPTSASGRLVAVKMMDRALCDVNDRTRISFVREVEVLRHISHPSIVAYLHSFTTPTHHCLVVEHIQGGELFNLINMEENQNKMTEPLLRRLWGELCRAVGWMHSVALVHRDIKLENILLTSNPFNNPVPPLTTPLLKLTDFGLSRFIDPAHPMLTTRCGSEEYAAPEIIMGSPYDGRETDAWACGVVLFALGTGVLPFADPPVASPAPSIVSSHSPQAQSQRRAYLLRIAQCQYDPRGLAEGPRRIVGRLLVRTPAKRAKVVELWSDPWMKGAGAPPPPPGWGVENGGGGREHLGVGSEEHEAAEGAFLVDKEGIASVARQEIPISAE</sequence>
<feature type="compositionally biased region" description="Polar residues" evidence="7">
    <location>
        <begin position="186"/>
        <end position="207"/>
    </location>
</feature>
<dbReference type="PANTHER" id="PTHR24346">
    <property type="entry name" value="MAP/MICROTUBULE AFFINITY-REGULATING KINASE"/>
    <property type="match status" value="1"/>
</dbReference>
<feature type="compositionally biased region" description="Basic and acidic residues" evidence="7">
    <location>
        <begin position="359"/>
        <end position="373"/>
    </location>
</feature>
<dbReference type="SUPFAM" id="SSF56112">
    <property type="entry name" value="Protein kinase-like (PK-like)"/>
    <property type="match status" value="1"/>
</dbReference>
<evidence type="ECO:0000256" key="7">
    <source>
        <dbReference type="SAM" id="MobiDB-lite"/>
    </source>
</evidence>
<feature type="region of interest" description="Disordered" evidence="7">
    <location>
        <begin position="403"/>
        <end position="456"/>
    </location>
</feature>
<comment type="similarity">
    <text evidence="1">Belongs to the protein kinase superfamily. CAMK Ser/Thr protein kinase family. NIM1 subfamily.</text>
</comment>
<accession>A0A5N5QVG5</accession>
<dbReference type="SMART" id="SM00220">
    <property type="entry name" value="S_TKc"/>
    <property type="match status" value="1"/>
</dbReference>
<evidence type="ECO:0000256" key="3">
    <source>
        <dbReference type="ARBA" id="ARBA00022679"/>
    </source>
</evidence>
<keyword evidence="4" id="KW-0547">Nucleotide-binding</keyword>
<dbReference type="GO" id="GO:0004674">
    <property type="term" value="F:protein serine/threonine kinase activity"/>
    <property type="evidence" value="ECO:0007669"/>
    <property type="project" value="UniProtKB-KW"/>
</dbReference>
<feature type="compositionally biased region" description="Basic and acidic residues" evidence="7">
    <location>
        <begin position="876"/>
        <end position="887"/>
    </location>
</feature>
<dbReference type="PROSITE" id="PS50011">
    <property type="entry name" value="PROTEIN_KINASE_DOM"/>
    <property type="match status" value="1"/>
</dbReference>
<feature type="region of interest" description="Disordered" evidence="7">
    <location>
        <begin position="858"/>
        <end position="887"/>
    </location>
</feature>
<feature type="region of interest" description="Disordered" evidence="7">
    <location>
        <begin position="312"/>
        <end position="373"/>
    </location>
</feature>
<keyword evidence="6" id="KW-0067">ATP-binding</keyword>
<feature type="compositionally biased region" description="Basic and acidic residues" evidence="7">
    <location>
        <begin position="334"/>
        <end position="349"/>
    </location>
</feature>
<feature type="compositionally biased region" description="Basic and acidic residues" evidence="7">
    <location>
        <begin position="499"/>
        <end position="511"/>
    </location>
</feature>
<feature type="region of interest" description="Disordered" evidence="7">
    <location>
        <begin position="493"/>
        <end position="548"/>
    </location>
</feature>
<dbReference type="PROSITE" id="PS00108">
    <property type="entry name" value="PROTEIN_KINASE_ST"/>
    <property type="match status" value="1"/>
</dbReference>
<organism evidence="9 10">
    <name type="scientific">Ceratobasidium theobromae</name>
    <dbReference type="NCBI Taxonomy" id="1582974"/>
    <lineage>
        <taxon>Eukaryota</taxon>
        <taxon>Fungi</taxon>
        <taxon>Dikarya</taxon>
        <taxon>Basidiomycota</taxon>
        <taxon>Agaricomycotina</taxon>
        <taxon>Agaricomycetes</taxon>
        <taxon>Cantharellales</taxon>
        <taxon>Ceratobasidiaceae</taxon>
        <taxon>Ceratobasidium</taxon>
    </lineage>
</organism>
<proteinExistence type="inferred from homology"/>
<reference evidence="9 10" key="1">
    <citation type="journal article" date="2019" name="Fungal Biol. Biotechnol.">
        <title>Draft genome sequence of fastidious pathogen Ceratobasidium theobromae, which causes vascular-streak dieback in Theobroma cacao.</title>
        <authorList>
            <person name="Ali S.S."/>
            <person name="Asman A."/>
            <person name="Shao J."/>
            <person name="Firmansyah A.P."/>
            <person name="Susilo A.W."/>
            <person name="Rosmana A."/>
            <person name="McMahon P."/>
            <person name="Junaid M."/>
            <person name="Guest D."/>
            <person name="Kheng T.Y."/>
            <person name="Meinhardt L.W."/>
            <person name="Bailey B.A."/>
        </authorList>
    </citation>
    <scope>NUCLEOTIDE SEQUENCE [LARGE SCALE GENOMIC DNA]</scope>
    <source>
        <strain evidence="9 10">CT2</strain>
    </source>
</reference>
<name>A0A5N5QVG5_9AGAM</name>
<dbReference type="InterPro" id="IPR008271">
    <property type="entry name" value="Ser/Thr_kinase_AS"/>
</dbReference>
<evidence type="ECO:0000256" key="5">
    <source>
        <dbReference type="ARBA" id="ARBA00022777"/>
    </source>
</evidence>
<keyword evidence="2" id="KW-0723">Serine/threonine-protein kinase</keyword>
<dbReference type="PANTHER" id="PTHR24346:SF82">
    <property type="entry name" value="KP78A-RELATED"/>
    <property type="match status" value="1"/>
</dbReference>
<feature type="region of interest" description="Disordered" evidence="7">
    <location>
        <begin position="176"/>
        <end position="279"/>
    </location>
</feature>
<dbReference type="AlphaFoldDB" id="A0A5N5QVG5"/>
<evidence type="ECO:0000256" key="4">
    <source>
        <dbReference type="ARBA" id="ARBA00022741"/>
    </source>
</evidence>